<evidence type="ECO:0000256" key="3">
    <source>
        <dbReference type="ARBA" id="ARBA00023125"/>
    </source>
</evidence>
<dbReference type="KEGG" id="thd:BHV28_07000"/>
<dbReference type="InterPro" id="IPR047057">
    <property type="entry name" value="MerR_fam"/>
</dbReference>
<keyword evidence="2" id="KW-0805">Transcription regulation</keyword>
<dbReference type="Gene3D" id="1.10.1660.10">
    <property type="match status" value="1"/>
</dbReference>
<gene>
    <name evidence="6" type="ORF">BHV28_07000</name>
</gene>
<dbReference type="PANTHER" id="PTHR30204:SF69">
    <property type="entry name" value="MERR-FAMILY TRANSCRIPTIONAL REGULATOR"/>
    <property type="match status" value="1"/>
</dbReference>
<dbReference type="InterPro" id="IPR009061">
    <property type="entry name" value="DNA-bd_dom_put_sf"/>
</dbReference>
<feature type="domain" description="HTH merR-type" evidence="5">
    <location>
        <begin position="4"/>
        <end position="71"/>
    </location>
</feature>
<evidence type="ECO:0000256" key="2">
    <source>
        <dbReference type="ARBA" id="ARBA00023015"/>
    </source>
</evidence>
<dbReference type="AlphaFoldDB" id="A0A1U9JU73"/>
<dbReference type="PANTHER" id="PTHR30204">
    <property type="entry name" value="REDOX-CYCLING DRUG-SENSING TRANSCRIPTIONAL ACTIVATOR SOXR"/>
    <property type="match status" value="1"/>
</dbReference>
<dbReference type="EMBL" id="CP017315">
    <property type="protein sequence ID" value="AQS41402.1"/>
    <property type="molecule type" value="Genomic_DNA"/>
</dbReference>
<evidence type="ECO:0000259" key="5">
    <source>
        <dbReference type="PROSITE" id="PS50937"/>
    </source>
</evidence>
<keyword evidence="1" id="KW-0678">Repressor</keyword>
<dbReference type="PROSITE" id="PS50937">
    <property type="entry name" value="HTH_MERR_2"/>
    <property type="match status" value="1"/>
</dbReference>
<dbReference type="STRING" id="1902579.BHV28_07000"/>
<sequence>MPEYYTISELTRAFRITARTLRFYEEQGLLQPLRQGNRRLYTQADRNRLRTILLAKRLNFSLAEIAALLAMYDTPVQEAKTLQNMLVEINKKRGGLKQMHRDIDDMIHEMERIEEICFRRLAELGVNH</sequence>
<dbReference type="SUPFAM" id="SSF46955">
    <property type="entry name" value="Putative DNA-binding domain"/>
    <property type="match status" value="1"/>
</dbReference>
<name>A0A1U9JU73_9HYPH</name>
<dbReference type="Pfam" id="PF13411">
    <property type="entry name" value="MerR_1"/>
    <property type="match status" value="1"/>
</dbReference>
<evidence type="ECO:0000313" key="7">
    <source>
        <dbReference type="Proteomes" id="UP000188912"/>
    </source>
</evidence>
<dbReference type="GO" id="GO:0003700">
    <property type="term" value="F:DNA-binding transcription factor activity"/>
    <property type="evidence" value="ECO:0007669"/>
    <property type="project" value="InterPro"/>
</dbReference>
<dbReference type="GO" id="GO:0003677">
    <property type="term" value="F:DNA binding"/>
    <property type="evidence" value="ECO:0007669"/>
    <property type="project" value="UniProtKB-KW"/>
</dbReference>
<keyword evidence="7" id="KW-1185">Reference proteome</keyword>
<organism evidence="6 7">
    <name type="scientific">Candidatus Tokpelaia hoelldobleri</name>
    <dbReference type="NCBI Taxonomy" id="1902579"/>
    <lineage>
        <taxon>Bacteria</taxon>
        <taxon>Pseudomonadati</taxon>
        <taxon>Pseudomonadota</taxon>
        <taxon>Alphaproteobacteria</taxon>
        <taxon>Hyphomicrobiales</taxon>
        <taxon>Candidatus Tokpelaia</taxon>
    </lineage>
</organism>
<evidence type="ECO:0000256" key="4">
    <source>
        <dbReference type="ARBA" id="ARBA00023163"/>
    </source>
</evidence>
<keyword evidence="3" id="KW-0238">DNA-binding</keyword>
<protein>
    <submittedName>
        <fullName evidence="6">MerR family transcriptional regulator</fullName>
    </submittedName>
</protein>
<reference evidence="6 7" key="2">
    <citation type="journal article" date="2016" name="Sci. Rep.">
        <title>The genome of Rhizobiales bacteria in predatory ants reveals urease gene functions but no genes for nitrogen fixation.</title>
        <authorList>
            <person name="Neuvonen M.M."/>
            <person name="Tamarit D."/>
            <person name="Naslund K."/>
            <person name="Liebig J."/>
            <person name="Feldhaar H."/>
            <person name="Moran N.A."/>
            <person name="Guy L."/>
            <person name="Andersson S.G."/>
        </authorList>
    </citation>
    <scope>NUCLEOTIDE SEQUENCE [LARGE SCALE GENOMIC DNA]</scope>
    <source>
        <strain evidence="6 7">Hsal</strain>
    </source>
</reference>
<dbReference type="Proteomes" id="UP000188912">
    <property type="component" value="Chromosome"/>
</dbReference>
<accession>A0A1U9JU73</accession>
<dbReference type="InterPro" id="IPR000551">
    <property type="entry name" value="MerR-type_HTH_dom"/>
</dbReference>
<dbReference type="SMART" id="SM00422">
    <property type="entry name" value="HTH_MERR"/>
    <property type="match status" value="1"/>
</dbReference>
<evidence type="ECO:0000256" key="1">
    <source>
        <dbReference type="ARBA" id="ARBA00022491"/>
    </source>
</evidence>
<dbReference type="CDD" id="cd04776">
    <property type="entry name" value="HTH_GnyR"/>
    <property type="match status" value="1"/>
</dbReference>
<reference evidence="6 7" key="1">
    <citation type="journal article" date="2010" name="Science">
        <title>Genomic comparison of the ants Camponotus floridanus and Harpegnathos saltator.</title>
        <authorList>
            <person name="Bonasio R."/>
            <person name="Zhang G."/>
            <person name="Ye C."/>
            <person name="Mutti N.S."/>
            <person name="Fang X."/>
            <person name="Qin N."/>
            <person name="Donahue G."/>
            <person name="Yang P."/>
            <person name="Li Q."/>
            <person name="Li C."/>
            <person name="Zhang P."/>
            <person name="Huang Z."/>
            <person name="Berger S.L."/>
            <person name="Reinberg D."/>
            <person name="Wang J."/>
            <person name="Liebig J."/>
        </authorList>
    </citation>
    <scope>NUCLEOTIDE SEQUENCE [LARGE SCALE GENOMIC DNA]</scope>
    <source>
        <strain evidence="6 7">Hsal</strain>
    </source>
</reference>
<evidence type="ECO:0000313" key="6">
    <source>
        <dbReference type="EMBL" id="AQS41402.1"/>
    </source>
</evidence>
<keyword evidence="4" id="KW-0804">Transcription</keyword>
<proteinExistence type="predicted"/>